<feature type="domain" description="Beta-hexosaminidase bacterial type N-terminal" evidence="9">
    <location>
        <begin position="24"/>
        <end position="160"/>
    </location>
</feature>
<gene>
    <name evidence="10" type="ORF">C7378_3390</name>
</gene>
<dbReference type="GO" id="GO:0005975">
    <property type="term" value="P:carbohydrate metabolic process"/>
    <property type="evidence" value="ECO:0007669"/>
    <property type="project" value="InterPro"/>
</dbReference>
<feature type="domain" description="Glycoside hydrolase family 20 catalytic" evidence="8">
    <location>
        <begin position="164"/>
        <end position="373"/>
    </location>
</feature>
<proteinExistence type="inferred from homology"/>
<dbReference type="InterPro" id="IPR029018">
    <property type="entry name" value="Hex-like_dom2"/>
</dbReference>
<sequence length="688" mass="76981">MKPSALFLLFALFSVSALAQSARPSLIPEPREYSPRVDLPLVNGVNVDAPGGNEDDRFAAEDLGSAFTSRGVNAHTSATAVQVLLLRDTSARGKKLLQDHHLAINAAMRPEGYILFTEPHHVYIIGHTAQGLFYGAQTAKQLISWSSSELIFKGCTIQDWPAMKWRGVHDDLSRGPVPTLNFQKKQIRTFAAYKLNVYSPYFENTLQYNSNPLPGLPGGSMSQQDVKELVEYAKHYHVTIVPEQEAFGHLHRWLEWQQYANLGETQAGSVLAPGQPGSMRLITQTFGELAMLFPGPFLHIGADETFELGRGQTASEVKQRGLGAVYIDFLTRIHAELAPLHRRLLFWGDVAMNDPPLVKNLPKDMIAVAWHYEPEPDFSRWLSPYTNAGMETWVAPGVNNWNRVYPNFDTALRNTQGFVAAGQKAGSTGMLDTIWNDDGEGLFLEDWYGVLFGAAASWQSGTSDIAQYQKAYGLVFHGDQTGAINQAQQLMINAHLTLAKAGLEDGRDLLFWVDPWSKDGQRIADKIRPVIPQVRLDAERAITLLAQARHGTDLRQQDALAALELGARRMDFLAFKFLTADQIADTYRQLYREQNNPTLHSAVSRDLWTISGVNGRCQDIREGYGYLKDDFASVWLLENRPYWLNNVIAQYEAAMQLWIERGEKLRQARAGWAADHKLPPPQEIGIPD</sequence>
<feature type="chain" id="PRO_5020690044" description="beta-N-acetylhexosaminidase" evidence="7">
    <location>
        <begin position="20"/>
        <end position="688"/>
    </location>
</feature>
<dbReference type="PRINTS" id="PR00738">
    <property type="entry name" value="GLHYDRLASE20"/>
</dbReference>
<feature type="active site" description="Proton donor" evidence="6">
    <location>
        <position position="304"/>
    </location>
</feature>
<evidence type="ECO:0000256" key="6">
    <source>
        <dbReference type="PIRSR" id="PIRSR625705-1"/>
    </source>
</evidence>
<dbReference type="Gene3D" id="3.30.379.10">
    <property type="entry name" value="Chitobiase/beta-hexosaminidase domain 2-like"/>
    <property type="match status" value="1"/>
</dbReference>
<dbReference type="GO" id="GO:0004563">
    <property type="term" value="F:beta-N-acetylhexosaminidase activity"/>
    <property type="evidence" value="ECO:0007669"/>
    <property type="project" value="UniProtKB-EC"/>
</dbReference>
<keyword evidence="7" id="KW-0732">Signal</keyword>
<reference evidence="10 11" key="1">
    <citation type="submission" date="2019-03" db="EMBL/GenBank/DDBJ databases">
        <title>Genomic Encyclopedia of Type Strains, Phase IV (KMG-IV): sequencing the most valuable type-strain genomes for metagenomic binning, comparative biology and taxonomic classification.</title>
        <authorList>
            <person name="Goeker M."/>
        </authorList>
    </citation>
    <scope>NUCLEOTIDE SEQUENCE [LARGE SCALE GENOMIC DNA]</scope>
    <source>
        <strain evidence="10 11">DSM 103428</strain>
    </source>
</reference>
<feature type="signal peptide" evidence="7">
    <location>
        <begin position="1"/>
        <end position="19"/>
    </location>
</feature>
<keyword evidence="5" id="KW-0326">Glycosidase</keyword>
<dbReference type="Proteomes" id="UP000295210">
    <property type="component" value="Unassembled WGS sequence"/>
</dbReference>
<dbReference type="GO" id="GO:0030203">
    <property type="term" value="P:glycosaminoglycan metabolic process"/>
    <property type="evidence" value="ECO:0007669"/>
    <property type="project" value="TreeGrafter"/>
</dbReference>
<dbReference type="OrthoDB" id="9763537at2"/>
<evidence type="ECO:0000256" key="4">
    <source>
        <dbReference type="ARBA" id="ARBA00022801"/>
    </source>
</evidence>
<dbReference type="SUPFAM" id="SSF51445">
    <property type="entry name" value="(Trans)glycosidases"/>
    <property type="match status" value="1"/>
</dbReference>
<keyword evidence="11" id="KW-1185">Reference proteome</keyword>
<evidence type="ECO:0000256" key="1">
    <source>
        <dbReference type="ARBA" id="ARBA00001231"/>
    </source>
</evidence>
<dbReference type="InterPro" id="IPR015882">
    <property type="entry name" value="HEX_bac_N"/>
</dbReference>
<comment type="caution">
    <text evidence="10">The sequence shown here is derived from an EMBL/GenBank/DDBJ whole genome shotgun (WGS) entry which is preliminary data.</text>
</comment>
<dbReference type="InterPro" id="IPR017853">
    <property type="entry name" value="GH"/>
</dbReference>
<dbReference type="EC" id="3.2.1.52" evidence="3"/>
<evidence type="ECO:0000256" key="3">
    <source>
        <dbReference type="ARBA" id="ARBA00012663"/>
    </source>
</evidence>
<dbReference type="GO" id="GO:0016020">
    <property type="term" value="C:membrane"/>
    <property type="evidence" value="ECO:0007669"/>
    <property type="project" value="TreeGrafter"/>
</dbReference>
<keyword evidence="4 10" id="KW-0378">Hydrolase</keyword>
<evidence type="ECO:0000256" key="7">
    <source>
        <dbReference type="SAM" id="SignalP"/>
    </source>
</evidence>
<organism evidence="10 11">
    <name type="scientific">Acidipila rosea</name>
    <dbReference type="NCBI Taxonomy" id="768535"/>
    <lineage>
        <taxon>Bacteria</taxon>
        <taxon>Pseudomonadati</taxon>
        <taxon>Acidobacteriota</taxon>
        <taxon>Terriglobia</taxon>
        <taxon>Terriglobales</taxon>
        <taxon>Acidobacteriaceae</taxon>
        <taxon>Acidipila</taxon>
    </lineage>
</organism>
<evidence type="ECO:0000259" key="9">
    <source>
        <dbReference type="Pfam" id="PF02838"/>
    </source>
</evidence>
<name>A0A4R1L093_9BACT</name>
<dbReference type="Pfam" id="PF02838">
    <property type="entry name" value="Glyco_hydro_20b"/>
    <property type="match status" value="1"/>
</dbReference>
<dbReference type="RefSeq" id="WP_131999213.1">
    <property type="nucleotide sequence ID" value="NZ_SMGK01000007.1"/>
</dbReference>
<dbReference type="InterPro" id="IPR025705">
    <property type="entry name" value="Beta_hexosaminidase_sua/sub"/>
</dbReference>
<evidence type="ECO:0000259" key="8">
    <source>
        <dbReference type="Pfam" id="PF00728"/>
    </source>
</evidence>
<dbReference type="Pfam" id="PF00728">
    <property type="entry name" value="Glyco_hydro_20"/>
    <property type="match status" value="1"/>
</dbReference>
<evidence type="ECO:0000256" key="2">
    <source>
        <dbReference type="ARBA" id="ARBA00006285"/>
    </source>
</evidence>
<comment type="similarity">
    <text evidence="2">Belongs to the glycosyl hydrolase 20 family.</text>
</comment>
<dbReference type="Gene3D" id="3.20.20.80">
    <property type="entry name" value="Glycosidases"/>
    <property type="match status" value="1"/>
</dbReference>
<dbReference type="PANTHER" id="PTHR22600:SF57">
    <property type="entry name" value="BETA-N-ACETYLHEXOSAMINIDASE"/>
    <property type="match status" value="1"/>
</dbReference>
<dbReference type="SUPFAM" id="SSF55545">
    <property type="entry name" value="beta-N-acetylhexosaminidase-like domain"/>
    <property type="match status" value="1"/>
</dbReference>
<dbReference type="AlphaFoldDB" id="A0A4R1L093"/>
<evidence type="ECO:0000313" key="10">
    <source>
        <dbReference type="EMBL" id="TCK70233.1"/>
    </source>
</evidence>
<accession>A0A4R1L093</accession>
<evidence type="ECO:0000313" key="11">
    <source>
        <dbReference type="Proteomes" id="UP000295210"/>
    </source>
</evidence>
<dbReference type="InterPro" id="IPR015883">
    <property type="entry name" value="Glyco_hydro_20_cat"/>
</dbReference>
<dbReference type="PANTHER" id="PTHR22600">
    <property type="entry name" value="BETA-HEXOSAMINIDASE"/>
    <property type="match status" value="1"/>
</dbReference>
<dbReference type="EMBL" id="SMGK01000007">
    <property type="protein sequence ID" value="TCK70233.1"/>
    <property type="molecule type" value="Genomic_DNA"/>
</dbReference>
<protein>
    <recommendedName>
        <fullName evidence="3">beta-N-acetylhexosaminidase</fullName>
        <ecNumber evidence="3">3.2.1.52</ecNumber>
    </recommendedName>
</protein>
<comment type="catalytic activity">
    <reaction evidence="1">
        <text>Hydrolysis of terminal non-reducing N-acetyl-D-hexosamine residues in N-acetyl-beta-D-hexosaminides.</text>
        <dbReference type="EC" id="3.2.1.52"/>
    </reaction>
</comment>
<evidence type="ECO:0000256" key="5">
    <source>
        <dbReference type="ARBA" id="ARBA00023295"/>
    </source>
</evidence>